<gene>
    <name evidence="3" type="ORF">GCM10007964_70930</name>
</gene>
<protein>
    <recommendedName>
        <fullName evidence="5">Peptidase inhibitor family I36</fullName>
    </recommendedName>
</protein>
<evidence type="ECO:0000313" key="4">
    <source>
        <dbReference type="Proteomes" id="UP000645217"/>
    </source>
</evidence>
<proteinExistence type="predicted"/>
<evidence type="ECO:0008006" key="5">
    <source>
        <dbReference type="Google" id="ProtNLM"/>
    </source>
</evidence>
<organism evidence="3 4">
    <name type="scientific">Sphaerisporangium melleum</name>
    <dbReference type="NCBI Taxonomy" id="321316"/>
    <lineage>
        <taxon>Bacteria</taxon>
        <taxon>Bacillati</taxon>
        <taxon>Actinomycetota</taxon>
        <taxon>Actinomycetes</taxon>
        <taxon>Streptosporangiales</taxon>
        <taxon>Streptosporangiaceae</taxon>
        <taxon>Sphaerisporangium</taxon>
    </lineage>
</organism>
<keyword evidence="4" id="KW-1185">Reference proteome</keyword>
<accession>A0A917RQ65</accession>
<feature type="chain" id="PRO_5037433702" description="Peptidase inhibitor family I36" evidence="2">
    <location>
        <begin position="28"/>
        <end position="164"/>
    </location>
</feature>
<evidence type="ECO:0000256" key="2">
    <source>
        <dbReference type="SAM" id="SignalP"/>
    </source>
</evidence>
<sequence>MNRTSTALAALGVAVLALLTAPGVAQADATPSPDPIPVAPADNTPSPAPVSAAAADGNLYAWDGYDRTGAWCRWTGNDSNWDNCSGNTTWMRNRASSLENRGYAGAYEDVDLFYSPNYGGSHICLWNGRYLNNLSGIYYSWDGKAGQGQTTNNNIASHRWSNNC</sequence>
<feature type="signal peptide" evidence="2">
    <location>
        <begin position="1"/>
        <end position="27"/>
    </location>
</feature>
<feature type="region of interest" description="Disordered" evidence="1">
    <location>
        <begin position="26"/>
        <end position="50"/>
    </location>
</feature>
<reference evidence="3" key="1">
    <citation type="journal article" date="2014" name="Int. J. Syst. Evol. Microbiol.">
        <title>Complete genome sequence of Corynebacterium casei LMG S-19264T (=DSM 44701T), isolated from a smear-ripened cheese.</title>
        <authorList>
            <consortium name="US DOE Joint Genome Institute (JGI-PGF)"/>
            <person name="Walter F."/>
            <person name="Albersmeier A."/>
            <person name="Kalinowski J."/>
            <person name="Ruckert C."/>
        </authorList>
    </citation>
    <scope>NUCLEOTIDE SEQUENCE</scope>
    <source>
        <strain evidence="3">JCM 13064</strain>
    </source>
</reference>
<dbReference type="RefSeq" id="WP_189167469.1">
    <property type="nucleotide sequence ID" value="NZ_BMNT01000063.1"/>
</dbReference>
<name>A0A917RQ65_9ACTN</name>
<comment type="caution">
    <text evidence="3">The sequence shown here is derived from an EMBL/GenBank/DDBJ whole genome shotgun (WGS) entry which is preliminary data.</text>
</comment>
<dbReference type="EMBL" id="BMNT01000063">
    <property type="protein sequence ID" value="GGL18719.1"/>
    <property type="molecule type" value="Genomic_DNA"/>
</dbReference>
<dbReference type="Proteomes" id="UP000645217">
    <property type="component" value="Unassembled WGS sequence"/>
</dbReference>
<evidence type="ECO:0000256" key="1">
    <source>
        <dbReference type="SAM" id="MobiDB-lite"/>
    </source>
</evidence>
<dbReference type="AlphaFoldDB" id="A0A917RQ65"/>
<keyword evidence="2" id="KW-0732">Signal</keyword>
<reference evidence="3" key="2">
    <citation type="submission" date="2020-09" db="EMBL/GenBank/DDBJ databases">
        <authorList>
            <person name="Sun Q."/>
            <person name="Ohkuma M."/>
        </authorList>
    </citation>
    <scope>NUCLEOTIDE SEQUENCE</scope>
    <source>
        <strain evidence="3">JCM 13064</strain>
    </source>
</reference>
<evidence type="ECO:0000313" key="3">
    <source>
        <dbReference type="EMBL" id="GGL18719.1"/>
    </source>
</evidence>